<dbReference type="GO" id="GO:0004046">
    <property type="term" value="F:aminoacylase activity"/>
    <property type="evidence" value="ECO:0007669"/>
    <property type="project" value="UniProtKB-EC"/>
</dbReference>
<dbReference type="NCBIfam" id="TIGR01891">
    <property type="entry name" value="amidohydrolases"/>
    <property type="match status" value="1"/>
</dbReference>
<dbReference type="Gene3D" id="3.30.70.360">
    <property type="match status" value="1"/>
</dbReference>
<dbReference type="KEGG" id="str:Sterm_1689"/>
<dbReference type="Pfam" id="PF07687">
    <property type="entry name" value="M20_dimer"/>
    <property type="match status" value="1"/>
</dbReference>
<name>D1AIG3_SEBTE</name>
<dbReference type="AlphaFoldDB" id="D1AIG3"/>
<dbReference type="FunFam" id="3.30.70.360:FF:000001">
    <property type="entry name" value="N-acetyldiaminopimelate deacetylase"/>
    <property type="match status" value="1"/>
</dbReference>
<dbReference type="eggNOG" id="COG1473">
    <property type="taxonomic scope" value="Bacteria"/>
</dbReference>
<dbReference type="SUPFAM" id="SSF53187">
    <property type="entry name" value="Zn-dependent exopeptidases"/>
    <property type="match status" value="1"/>
</dbReference>
<reference evidence="5" key="1">
    <citation type="submission" date="2009-09" db="EMBL/GenBank/DDBJ databases">
        <title>The complete chromosome of Sebaldella termitidis ATCC 33386.</title>
        <authorList>
            <consortium name="US DOE Joint Genome Institute (JGI-PGF)"/>
            <person name="Lucas S."/>
            <person name="Copeland A."/>
            <person name="Lapidus A."/>
            <person name="Glavina del Rio T."/>
            <person name="Dalin E."/>
            <person name="Tice H."/>
            <person name="Bruce D."/>
            <person name="Goodwin L."/>
            <person name="Pitluck S."/>
            <person name="Kyrpides N."/>
            <person name="Mavromatis K."/>
            <person name="Ivanova N."/>
            <person name="Mikhailova N."/>
            <person name="Sims D."/>
            <person name="Meincke L."/>
            <person name="Brettin T."/>
            <person name="Detter J.C."/>
            <person name="Han C."/>
            <person name="Larimer F."/>
            <person name="Land M."/>
            <person name="Hauser L."/>
            <person name="Markowitz V."/>
            <person name="Cheng J.F."/>
            <person name="Hugenholtz P."/>
            <person name="Woyke T."/>
            <person name="Wu D."/>
            <person name="Eisen J.A."/>
        </authorList>
    </citation>
    <scope>NUCLEOTIDE SEQUENCE [LARGE SCALE GENOMIC DNA]</scope>
    <source>
        <strain evidence="5">ATCC 33386 / NCTC 11300</strain>
    </source>
</reference>
<evidence type="ECO:0000256" key="1">
    <source>
        <dbReference type="ARBA" id="ARBA00022801"/>
    </source>
</evidence>
<dbReference type="Pfam" id="PF01546">
    <property type="entry name" value="Peptidase_M20"/>
    <property type="match status" value="1"/>
</dbReference>
<sequence>MDFDDIEKDIIKWRRILHENPELSFKEYETTEFIKEKLLSFGNIEIIQPAETGVIGRLKGENPGRTIAFRADIDALPLEEKTFCDFRSKNNGVMHACGHDMHTAILLGFARLLSENKHRLKGEVLFIFQRGEEMAPGGAAELKRSGALDEAEMIFSLHVMPGEKTGRIGVKRGTATANKNTFDIYVKGKGGHSSMPQQVKDPILIGAEIVTNLQSVVARNVDPFNTAVISTASFKSGEEYGVIPDTAHITGAVRTFDEKTREIVISRMKLIVENILKAYEAEGEIKFFENDYKAVYNDEELCDIAEKVITEKLGKDALAIKERPESFSEDFSEYINPAKACMVWLGADKDGKENPKLHNPYFSPNEKAMIIGVKYFFGIAKELLM</sequence>
<evidence type="ECO:0000259" key="3">
    <source>
        <dbReference type="Pfam" id="PF07687"/>
    </source>
</evidence>
<dbReference type="PIRSF" id="PIRSF005962">
    <property type="entry name" value="Pept_M20D_amidohydro"/>
    <property type="match status" value="1"/>
</dbReference>
<dbReference type="InterPro" id="IPR002933">
    <property type="entry name" value="Peptidase_M20"/>
</dbReference>
<dbReference type="PANTHER" id="PTHR11014">
    <property type="entry name" value="PEPTIDASE M20 FAMILY MEMBER"/>
    <property type="match status" value="1"/>
</dbReference>
<feature type="binding site" evidence="2">
    <location>
        <position position="133"/>
    </location>
    <ligand>
        <name>Mn(2+)</name>
        <dbReference type="ChEBI" id="CHEBI:29035"/>
        <label>2</label>
    </ligand>
</feature>
<feature type="binding site" evidence="2">
    <location>
        <position position="99"/>
    </location>
    <ligand>
        <name>Mn(2+)</name>
        <dbReference type="ChEBI" id="CHEBI:29035"/>
        <label>2</label>
    </ligand>
</feature>
<protein>
    <submittedName>
        <fullName evidence="4">Amidohydrolase</fullName>
        <ecNumber evidence="4">3.5.1.14</ecNumber>
    </submittedName>
</protein>
<dbReference type="InterPro" id="IPR036264">
    <property type="entry name" value="Bact_exopeptidase_dim_dom"/>
</dbReference>
<keyword evidence="1 4" id="KW-0378">Hydrolase</keyword>
<keyword evidence="2" id="KW-0464">Manganese</keyword>
<dbReference type="EMBL" id="CP001739">
    <property type="protein sequence ID" value="ACZ08547.1"/>
    <property type="molecule type" value="Genomic_DNA"/>
</dbReference>
<gene>
    <name evidence="4" type="ordered locus">Sterm_1689</name>
</gene>
<proteinExistence type="predicted"/>
<reference evidence="4 5" key="2">
    <citation type="journal article" date="2010" name="Stand. Genomic Sci.">
        <title>Complete genome sequence of Sebaldella termitidis type strain (NCTC 11300).</title>
        <authorList>
            <person name="Harmon-Smith M."/>
            <person name="Celia L."/>
            <person name="Chertkov O."/>
            <person name="Lapidus A."/>
            <person name="Copeland A."/>
            <person name="Glavina Del Rio T."/>
            <person name="Nolan M."/>
            <person name="Lucas S."/>
            <person name="Tice H."/>
            <person name="Cheng J.F."/>
            <person name="Han C."/>
            <person name="Detter J.C."/>
            <person name="Bruce D."/>
            <person name="Goodwin L."/>
            <person name="Pitluck S."/>
            <person name="Pati A."/>
            <person name="Liolios K."/>
            <person name="Ivanova N."/>
            <person name="Mavromatis K."/>
            <person name="Mikhailova N."/>
            <person name="Chen A."/>
            <person name="Palaniappan K."/>
            <person name="Land M."/>
            <person name="Hauser L."/>
            <person name="Chang Y.J."/>
            <person name="Jeffries C.D."/>
            <person name="Brettin T."/>
            <person name="Goker M."/>
            <person name="Beck B."/>
            <person name="Bristow J."/>
            <person name="Eisen J.A."/>
            <person name="Markowitz V."/>
            <person name="Hugenholtz P."/>
            <person name="Kyrpides N.C."/>
            <person name="Klenk H.P."/>
            <person name="Chen F."/>
        </authorList>
    </citation>
    <scope>NUCLEOTIDE SEQUENCE [LARGE SCALE GENOMIC DNA]</scope>
    <source>
        <strain evidence="5">ATCC 33386 / NCTC 11300</strain>
    </source>
</reference>
<dbReference type="Gene3D" id="3.40.630.10">
    <property type="entry name" value="Zn peptidases"/>
    <property type="match status" value="1"/>
</dbReference>
<keyword evidence="2" id="KW-0479">Metal-binding</keyword>
<dbReference type="GO" id="GO:0046872">
    <property type="term" value="F:metal ion binding"/>
    <property type="evidence" value="ECO:0007669"/>
    <property type="project" value="UniProtKB-KW"/>
</dbReference>
<comment type="cofactor">
    <cofactor evidence="2">
        <name>Mn(2+)</name>
        <dbReference type="ChEBI" id="CHEBI:29035"/>
    </cofactor>
    <text evidence="2">The Mn(2+) ion enhances activity.</text>
</comment>
<dbReference type="GO" id="GO:0050118">
    <property type="term" value="F:N-acetyldiaminopimelate deacetylase activity"/>
    <property type="evidence" value="ECO:0007669"/>
    <property type="project" value="UniProtKB-ARBA"/>
</dbReference>
<dbReference type="InterPro" id="IPR017439">
    <property type="entry name" value="Amidohydrolase"/>
</dbReference>
<dbReference type="Proteomes" id="UP000000845">
    <property type="component" value="Chromosome"/>
</dbReference>
<organism evidence="4 5">
    <name type="scientific">Sebaldella termitidis (strain ATCC 33386 / NCTC 11300)</name>
    <dbReference type="NCBI Taxonomy" id="526218"/>
    <lineage>
        <taxon>Bacteria</taxon>
        <taxon>Fusobacteriati</taxon>
        <taxon>Fusobacteriota</taxon>
        <taxon>Fusobacteriia</taxon>
        <taxon>Fusobacteriales</taxon>
        <taxon>Leptotrichiaceae</taxon>
        <taxon>Sebaldella</taxon>
    </lineage>
</organism>
<dbReference type="InterPro" id="IPR011650">
    <property type="entry name" value="Peptidase_M20_dimer"/>
</dbReference>
<evidence type="ECO:0000256" key="2">
    <source>
        <dbReference type="PIRSR" id="PIRSR005962-1"/>
    </source>
</evidence>
<feature type="binding site" evidence="2">
    <location>
        <position position="158"/>
    </location>
    <ligand>
        <name>Mn(2+)</name>
        <dbReference type="ChEBI" id="CHEBI:29035"/>
        <label>2</label>
    </ligand>
</feature>
<dbReference type="RefSeq" id="WP_012861143.1">
    <property type="nucleotide sequence ID" value="NC_013517.1"/>
</dbReference>
<dbReference type="EC" id="3.5.1.14" evidence="4"/>
<evidence type="ECO:0000313" key="5">
    <source>
        <dbReference type="Proteomes" id="UP000000845"/>
    </source>
</evidence>
<evidence type="ECO:0000313" key="4">
    <source>
        <dbReference type="EMBL" id="ACZ08547.1"/>
    </source>
</evidence>
<dbReference type="PANTHER" id="PTHR11014:SF63">
    <property type="entry name" value="METALLOPEPTIDASE, PUTATIVE (AFU_ORTHOLOGUE AFUA_6G09600)-RELATED"/>
    <property type="match status" value="1"/>
</dbReference>
<dbReference type="SUPFAM" id="SSF55031">
    <property type="entry name" value="Bacterial exopeptidase dimerisation domain"/>
    <property type="match status" value="1"/>
</dbReference>
<feature type="domain" description="Peptidase M20 dimerisation" evidence="3">
    <location>
        <begin position="178"/>
        <end position="279"/>
    </location>
</feature>
<accession>D1AIG3</accession>
<dbReference type="STRING" id="526218.Sterm_1689"/>
<dbReference type="HOGENOM" id="CLU_023257_0_1_0"/>
<feature type="binding site" evidence="2">
    <location>
        <position position="97"/>
    </location>
    <ligand>
        <name>Mn(2+)</name>
        <dbReference type="ChEBI" id="CHEBI:29035"/>
        <label>2</label>
    </ligand>
</feature>
<dbReference type="GO" id="GO:0019877">
    <property type="term" value="P:diaminopimelate biosynthetic process"/>
    <property type="evidence" value="ECO:0007669"/>
    <property type="project" value="UniProtKB-ARBA"/>
</dbReference>
<keyword evidence="5" id="KW-1185">Reference proteome</keyword>
<feature type="binding site" evidence="2">
    <location>
        <position position="358"/>
    </location>
    <ligand>
        <name>Mn(2+)</name>
        <dbReference type="ChEBI" id="CHEBI:29035"/>
        <label>2</label>
    </ligand>
</feature>